<gene>
    <name evidence="1" type="ORF">LQ318_05045</name>
</gene>
<dbReference type="RefSeq" id="WP_265788090.1">
    <property type="nucleotide sequence ID" value="NZ_BAABRS010000001.1"/>
</dbReference>
<accession>A0ABT3PWN9</accession>
<dbReference type="Proteomes" id="UP001207337">
    <property type="component" value="Unassembled WGS sequence"/>
</dbReference>
<evidence type="ECO:0000313" key="1">
    <source>
        <dbReference type="EMBL" id="MCW9712269.1"/>
    </source>
</evidence>
<name>A0ABT3PWN9_9BACT</name>
<sequence>MKLHQGFFILLLILSACSFNEKDKFNGEVVNNFGPAIELEGTRVFENEMGVMYLKRIDSLMVISTMNEPYLQIYDKDQNFIGSLGKEGRGPGEFGQPPMIVDGIQSESGLTIFAYDRPTLTLNSIDLTASIDSNKVIINRKYELPKELTGTGADDIFYVDSTMITGVYDDRFSKQLDEKRGGFYYYPKSGEFETFSLYNLRIEPYEMNPASNLNARITTISPDRNKIASLMVHYPGLEVVHLDSTADPSRYLLADAPPKHTFDLEDFKEDKIMTYYKSIYSTDRHLYLLYAGIQEEDFYNSHETRIQVLDWDANPIREFKIPAKYSLDMVMVDEEDQRFYGWDNTENDAVYKFDYGDVQ</sequence>
<dbReference type="EMBL" id="JAJNDC010000001">
    <property type="protein sequence ID" value="MCW9712269.1"/>
    <property type="molecule type" value="Genomic_DNA"/>
</dbReference>
<reference evidence="1 2" key="1">
    <citation type="submission" date="2021-11" db="EMBL/GenBank/DDBJ databases">
        <title>Aliifidinibius sp. nov., a new bacterium isolated from saline soil.</title>
        <authorList>
            <person name="Galisteo C."/>
            <person name="De La Haba R."/>
            <person name="Sanchez-Porro C."/>
            <person name="Ventosa A."/>
        </authorList>
    </citation>
    <scope>NUCLEOTIDE SEQUENCE [LARGE SCALE GENOMIC DNA]</scope>
    <source>
        <strain evidence="1 2">KACC 190600</strain>
    </source>
</reference>
<keyword evidence="2" id="KW-1185">Reference proteome</keyword>
<organism evidence="1 2">
    <name type="scientific">Fodinibius salicampi</name>
    <dbReference type="NCBI Taxonomy" id="1920655"/>
    <lineage>
        <taxon>Bacteria</taxon>
        <taxon>Pseudomonadati</taxon>
        <taxon>Balneolota</taxon>
        <taxon>Balneolia</taxon>
        <taxon>Balneolales</taxon>
        <taxon>Balneolaceae</taxon>
        <taxon>Fodinibius</taxon>
    </lineage>
</organism>
<dbReference type="PROSITE" id="PS51257">
    <property type="entry name" value="PROKAR_LIPOPROTEIN"/>
    <property type="match status" value="1"/>
</dbReference>
<comment type="caution">
    <text evidence="1">The sequence shown here is derived from an EMBL/GenBank/DDBJ whole genome shotgun (WGS) entry which is preliminary data.</text>
</comment>
<evidence type="ECO:0000313" key="2">
    <source>
        <dbReference type="Proteomes" id="UP001207337"/>
    </source>
</evidence>
<proteinExistence type="predicted"/>
<protein>
    <submittedName>
        <fullName evidence="1">TolB-like 6-bladed beta-propeller domain-containing protein</fullName>
    </submittedName>
</protein>
<dbReference type="Pfam" id="PF15869">
    <property type="entry name" value="TolB_like"/>
    <property type="match status" value="1"/>
</dbReference>